<dbReference type="Proteomes" id="UP000030759">
    <property type="component" value="Unassembled WGS sequence"/>
</dbReference>
<sequence>MKRNPSCYSVHIRKTQSGVKEGARKRSICTEPPYPKGQIRRGTQLQSVRWTQEAESGSLHLDVGSITPPLPLSLNRVLCPFCADSGKLCQEQPPSPASAAVAILQRPLCIGTSIPLEVPHLCAL</sequence>
<proteinExistence type="predicted"/>
<feature type="region of interest" description="Disordered" evidence="1">
    <location>
        <begin position="18"/>
        <end position="45"/>
    </location>
</feature>
<gene>
    <name evidence="2" type="ORF">H671_4g12191</name>
</gene>
<dbReference type="EMBL" id="KE674981">
    <property type="protein sequence ID" value="ERE75997.1"/>
    <property type="molecule type" value="Genomic_DNA"/>
</dbReference>
<evidence type="ECO:0000313" key="3">
    <source>
        <dbReference type="Proteomes" id="UP000030759"/>
    </source>
</evidence>
<reference evidence="3" key="1">
    <citation type="journal article" date="2013" name="Nat. Biotechnol.">
        <title>Chinese hamster genome sequenced from sorted chromosomes.</title>
        <authorList>
            <person name="Brinkrolf K."/>
            <person name="Rupp O."/>
            <person name="Laux H."/>
            <person name="Kollin F."/>
            <person name="Ernst W."/>
            <person name="Linke B."/>
            <person name="Kofler R."/>
            <person name="Romand S."/>
            <person name="Hesse F."/>
            <person name="Budach W.E."/>
            <person name="Galosy S."/>
            <person name="Muller D."/>
            <person name="Noll T."/>
            <person name="Wienberg J."/>
            <person name="Jostock T."/>
            <person name="Leonard M."/>
            <person name="Grillari J."/>
            <person name="Tauch A."/>
            <person name="Goesmann A."/>
            <person name="Helk B."/>
            <person name="Mott J.E."/>
            <person name="Puhler A."/>
            <person name="Borth N."/>
        </authorList>
    </citation>
    <scope>NUCLEOTIDE SEQUENCE [LARGE SCALE GENOMIC DNA]</scope>
    <source>
        <strain evidence="3">17A/GY</strain>
    </source>
</reference>
<name>A0A061I7W7_CRIGR</name>
<dbReference type="AlphaFoldDB" id="A0A061I7W7"/>
<evidence type="ECO:0000313" key="2">
    <source>
        <dbReference type="EMBL" id="ERE75997.1"/>
    </source>
</evidence>
<evidence type="ECO:0000256" key="1">
    <source>
        <dbReference type="SAM" id="MobiDB-lite"/>
    </source>
</evidence>
<organism evidence="2 3">
    <name type="scientific">Cricetulus griseus</name>
    <name type="common">Chinese hamster</name>
    <name type="synonym">Cricetulus barabensis griseus</name>
    <dbReference type="NCBI Taxonomy" id="10029"/>
    <lineage>
        <taxon>Eukaryota</taxon>
        <taxon>Metazoa</taxon>
        <taxon>Chordata</taxon>
        <taxon>Craniata</taxon>
        <taxon>Vertebrata</taxon>
        <taxon>Euteleostomi</taxon>
        <taxon>Mammalia</taxon>
        <taxon>Eutheria</taxon>
        <taxon>Euarchontoglires</taxon>
        <taxon>Glires</taxon>
        <taxon>Rodentia</taxon>
        <taxon>Myomorpha</taxon>
        <taxon>Muroidea</taxon>
        <taxon>Cricetidae</taxon>
        <taxon>Cricetinae</taxon>
        <taxon>Cricetulus</taxon>
    </lineage>
</organism>
<accession>A0A061I7W7</accession>
<protein>
    <submittedName>
        <fullName evidence="2">Uncharacterized protein</fullName>
    </submittedName>
</protein>